<evidence type="ECO:0000313" key="3">
    <source>
        <dbReference type="EMBL" id="QGG41185.1"/>
    </source>
</evidence>
<organism evidence="3 4">
    <name type="scientific">Aeromicrobium yanjiei</name>
    <dbReference type="NCBI Taxonomy" id="2662028"/>
    <lineage>
        <taxon>Bacteria</taxon>
        <taxon>Bacillati</taxon>
        <taxon>Actinomycetota</taxon>
        <taxon>Actinomycetes</taxon>
        <taxon>Propionibacteriales</taxon>
        <taxon>Nocardioidaceae</taxon>
        <taxon>Aeromicrobium</taxon>
    </lineage>
</organism>
<dbReference type="KEGG" id="aef:GEV26_07300"/>
<sequence>MSLLLGFGSVASNAENVTEEPAAAATPTAAPTTPAPTATEEPAAPDATTTPPPKVRAAAASPYGSNYPVTLETNFSRPFKAISSSANSDFSLLNDLERLIRGSYKDPRTGKLRPASVRRSNSVFMSISRMENSHRVGRELIRAAKAGVKVRVIHGKASQSKESRALQRALKKGSLRDSNFKICQKGKSLACLSGLNGAIMHSKILLVSNTFTRDNKPAKAAIWSGSANLGGPSGERTYNNGLTIYNDKKLWYGTRQMWDDMYAERNVGNNYLRYIDKHASRYGISESERKKFGYTKADPVNGMFYSNLANVTIYATPILATPTNGKDPVLNLLNRVVPDDQCRIRLQENRFKYRRIAVAQKLVQLADQGCKVSGVYFEDDLKVNRVAHCQLHIRICRPILDVFKTSSRRIEAAWAKPHDKTILVEAKLKKNRLNPEEVAIDGTKPSSWPSDGIRTKLVQAGSAALTGSNLVVSDEITTETTDPAVYEDYLQHWKSILKSNEIHSYPY</sequence>
<gene>
    <name evidence="3" type="ORF">GEV26_07300</name>
</gene>
<evidence type="ECO:0000259" key="2">
    <source>
        <dbReference type="Pfam" id="PF13091"/>
    </source>
</evidence>
<keyword evidence="4" id="KW-1185">Reference proteome</keyword>
<dbReference type="AlphaFoldDB" id="A0A5Q2MLD4"/>
<dbReference type="Gene3D" id="3.30.870.10">
    <property type="entry name" value="Endonuclease Chain A"/>
    <property type="match status" value="1"/>
</dbReference>
<dbReference type="SUPFAM" id="SSF56024">
    <property type="entry name" value="Phospholipase D/nuclease"/>
    <property type="match status" value="1"/>
</dbReference>
<feature type="compositionally biased region" description="Low complexity" evidence="1">
    <location>
        <begin position="19"/>
        <end position="49"/>
    </location>
</feature>
<proteinExistence type="predicted"/>
<dbReference type="Proteomes" id="UP000392064">
    <property type="component" value="Chromosome"/>
</dbReference>
<accession>A0A5Q2MLD4</accession>
<dbReference type="Pfam" id="PF13091">
    <property type="entry name" value="PLDc_2"/>
    <property type="match status" value="1"/>
</dbReference>
<dbReference type="EMBL" id="CP045737">
    <property type="protein sequence ID" value="QGG41185.1"/>
    <property type="molecule type" value="Genomic_DNA"/>
</dbReference>
<feature type="domain" description="Phospholipase D-like" evidence="2">
    <location>
        <begin position="124"/>
        <end position="248"/>
    </location>
</feature>
<evidence type="ECO:0000313" key="4">
    <source>
        <dbReference type="Proteomes" id="UP000392064"/>
    </source>
</evidence>
<dbReference type="RefSeq" id="WP_153652454.1">
    <property type="nucleotide sequence ID" value="NZ_CP045737.1"/>
</dbReference>
<reference evidence="3 4" key="1">
    <citation type="submission" date="2019-11" db="EMBL/GenBank/DDBJ databases">
        <authorList>
            <person name="Li J."/>
        </authorList>
    </citation>
    <scope>NUCLEOTIDE SEQUENCE [LARGE SCALE GENOMIC DNA]</scope>
    <source>
        <strain evidence="3 4">MF47</strain>
    </source>
</reference>
<evidence type="ECO:0000256" key="1">
    <source>
        <dbReference type="SAM" id="MobiDB-lite"/>
    </source>
</evidence>
<name>A0A5Q2MLD4_9ACTN</name>
<protein>
    <recommendedName>
        <fullName evidence="2">Phospholipase D-like domain-containing protein</fullName>
    </recommendedName>
</protein>
<dbReference type="InterPro" id="IPR025202">
    <property type="entry name" value="PLD-like_dom"/>
</dbReference>
<feature type="region of interest" description="Disordered" evidence="1">
    <location>
        <begin position="17"/>
        <end position="61"/>
    </location>
</feature>